<keyword evidence="2" id="KW-0963">Cytoplasm</keyword>
<evidence type="ECO:0000256" key="1">
    <source>
        <dbReference type="ARBA" id="ARBA00022517"/>
    </source>
</evidence>
<dbReference type="InterPro" id="IPR023799">
    <property type="entry name" value="RbfA_dom_sf"/>
</dbReference>
<evidence type="ECO:0000313" key="4">
    <source>
        <dbReference type="Proteomes" id="UP001161389"/>
    </source>
</evidence>
<keyword evidence="1 2" id="KW-0690">Ribosome biogenesis</keyword>
<dbReference type="Gene3D" id="3.30.300.20">
    <property type="match status" value="1"/>
</dbReference>
<dbReference type="InterPro" id="IPR000238">
    <property type="entry name" value="RbfA"/>
</dbReference>
<dbReference type="PANTHER" id="PTHR33515:SF1">
    <property type="entry name" value="RIBOSOME-BINDING FACTOR A, CHLOROPLASTIC-RELATED"/>
    <property type="match status" value="1"/>
</dbReference>
<protein>
    <recommendedName>
        <fullName evidence="2">Ribosome-binding factor A</fullName>
    </recommendedName>
</protein>
<comment type="caution">
    <text evidence="3">The sequence shown here is derived from an EMBL/GenBank/DDBJ whole genome shotgun (WGS) entry which is preliminary data.</text>
</comment>
<dbReference type="Pfam" id="PF02033">
    <property type="entry name" value="RBFA"/>
    <property type="match status" value="1"/>
</dbReference>
<comment type="subcellular location">
    <subcellularLocation>
        <location evidence="2">Cytoplasm</location>
    </subcellularLocation>
</comment>
<evidence type="ECO:0000256" key="2">
    <source>
        <dbReference type="HAMAP-Rule" id="MF_00003"/>
    </source>
</evidence>
<dbReference type="NCBIfam" id="TIGR00082">
    <property type="entry name" value="rbfA"/>
    <property type="match status" value="1"/>
</dbReference>
<dbReference type="Proteomes" id="UP001161389">
    <property type="component" value="Unassembled WGS sequence"/>
</dbReference>
<comment type="subunit">
    <text evidence="2">Monomer. Binds 30S ribosomal subunits, but not 50S ribosomal subunits or 70S ribosomes.</text>
</comment>
<dbReference type="GO" id="GO:0043024">
    <property type="term" value="F:ribosomal small subunit binding"/>
    <property type="evidence" value="ECO:0007669"/>
    <property type="project" value="TreeGrafter"/>
</dbReference>
<comment type="function">
    <text evidence="2">One of several proteins that assist in the late maturation steps of the functional core of the 30S ribosomal subunit. Associates with free 30S ribosomal subunits (but not with 30S subunits that are part of 70S ribosomes or polysomes). Required for efficient processing of 16S rRNA. May interact with the 5'-terminal helix region of 16S rRNA.</text>
</comment>
<comment type="similarity">
    <text evidence="2">Belongs to the RbfA family.</text>
</comment>
<evidence type="ECO:0000313" key="3">
    <source>
        <dbReference type="EMBL" id="GLQ29698.1"/>
    </source>
</evidence>
<dbReference type="PANTHER" id="PTHR33515">
    <property type="entry name" value="RIBOSOME-BINDING FACTOR A, CHLOROPLASTIC-RELATED"/>
    <property type="match status" value="1"/>
</dbReference>
<dbReference type="EMBL" id="BSNM01000002">
    <property type="protein sequence ID" value="GLQ29698.1"/>
    <property type="molecule type" value="Genomic_DNA"/>
</dbReference>
<dbReference type="HAMAP" id="MF_00003">
    <property type="entry name" value="RbfA"/>
    <property type="match status" value="1"/>
</dbReference>
<gene>
    <name evidence="2 3" type="primary">rbfA</name>
    <name evidence="3" type="ORF">GCM10007876_01760</name>
</gene>
<accession>A0AA37W5Q1</accession>
<reference evidence="3" key="1">
    <citation type="journal article" date="2014" name="Int. J. Syst. Evol. Microbiol.">
        <title>Complete genome sequence of Corynebacterium casei LMG S-19264T (=DSM 44701T), isolated from a smear-ripened cheese.</title>
        <authorList>
            <consortium name="US DOE Joint Genome Institute (JGI-PGF)"/>
            <person name="Walter F."/>
            <person name="Albersmeier A."/>
            <person name="Kalinowski J."/>
            <person name="Ruckert C."/>
        </authorList>
    </citation>
    <scope>NUCLEOTIDE SEQUENCE</scope>
    <source>
        <strain evidence="3">NBRC 110071</strain>
    </source>
</reference>
<dbReference type="RefSeq" id="WP_284377647.1">
    <property type="nucleotide sequence ID" value="NZ_BSNM01000002.1"/>
</dbReference>
<keyword evidence="4" id="KW-1185">Reference proteome</keyword>
<dbReference type="AlphaFoldDB" id="A0AA37W5Q1"/>
<name>A0AA37W5Q1_9GAMM</name>
<reference evidence="3" key="2">
    <citation type="submission" date="2023-01" db="EMBL/GenBank/DDBJ databases">
        <title>Draft genome sequence of Litoribrevibacter albus strain NBRC 110071.</title>
        <authorList>
            <person name="Sun Q."/>
            <person name="Mori K."/>
        </authorList>
    </citation>
    <scope>NUCLEOTIDE SEQUENCE</scope>
    <source>
        <strain evidence="3">NBRC 110071</strain>
    </source>
</reference>
<proteinExistence type="inferred from homology"/>
<dbReference type="InterPro" id="IPR015946">
    <property type="entry name" value="KH_dom-like_a/b"/>
</dbReference>
<dbReference type="GO" id="GO:0030490">
    <property type="term" value="P:maturation of SSU-rRNA"/>
    <property type="evidence" value="ECO:0007669"/>
    <property type="project" value="UniProtKB-UniRule"/>
</dbReference>
<organism evidence="3 4">
    <name type="scientific">Litoribrevibacter albus</name>
    <dbReference type="NCBI Taxonomy" id="1473156"/>
    <lineage>
        <taxon>Bacteria</taxon>
        <taxon>Pseudomonadati</taxon>
        <taxon>Pseudomonadota</taxon>
        <taxon>Gammaproteobacteria</taxon>
        <taxon>Oceanospirillales</taxon>
        <taxon>Oceanospirillaceae</taxon>
        <taxon>Litoribrevibacter</taxon>
    </lineage>
</organism>
<sequence length="134" mass="15204">MKEFARTDRVSDFLQKELAHLIQFEIKDPRLGMVTVQDVRVSRDLGYADVFITVMPFGAQSDENKAEANDVAIKVLNKAAGFLRTKIGKALRARTTPELRFFIDDTLDNGMRISSLIEQAVREDKSRNANEEDN</sequence>
<dbReference type="GO" id="GO:0005829">
    <property type="term" value="C:cytosol"/>
    <property type="evidence" value="ECO:0007669"/>
    <property type="project" value="TreeGrafter"/>
</dbReference>
<dbReference type="SUPFAM" id="SSF89919">
    <property type="entry name" value="Ribosome-binding factor A, RbfA"/>
    <property type="match status" value="1"/>
</dbReference>